<feature type="domain" description="PTS EIIC type-3" evidence="10">
    <location>
        <begin position="1"/>
        <end position="340"/>
    </location>
</feature>
<evidence type="ECO:0000259" key="10">
    <source>
        <dbReference type="PROSITE" id="PS51105"/>
    </source>
</evidence>
<evidence type="ECO:0000259" key="9">
    <source>
        <dbReference type="PROSITE" id="PS50883"/>
    </source>
</evidence>
<dbReference type="Pfam" id="PF02378">
    <property type="entry name" value="PTS_EIIC"/>
    <property type="match status" value="1"/>
</dbReference>
<accession>A0ABT0N415</accession>
<protein>
    <submittedName>
        <fullName evidence="11">EAL domain-containing protein</fullName>
    </submittedName>
</protein>
<dbReference type="PROSITE" id="PS50883">
    <property type="entry name" value="EAL"/>
    <property type="match status" value="1"/>
</dbReference>
<evidence type="ECO:0000256" key="7">
    <source>
        <dbReference type="ARBA" id="ARBA00023136"/>
    </source>
</evidence>
<feature type="transmembrane region" description="Helical" evidence="8">
    <location>
        <begin position="272"/>
        <end position="291"/>
    </location>
</feature>
<evidence type="ECO:0000256" key="3">
    <source>
        <dbReference type="ARBA" id="ARBA00022475"/>
    </source>
</evidence>
<feature type="transmembrane region" description="Helical" evidence="8">
    <location>
        <begin position="170"/>
        <end position="193"/>
    </location>
</feature>
<keyword evidence="12" id="KW-1185">Reference proteome</keyword>
<evidence type="ECO:0000256" key="6">
    <source>
        <dbReference type="ARBA" id="ARBA00022989"/>
    </source>
</evidence>
<reference evidence="11 12" key="1">
    <citation type="submission" date="2022-01" db="EMBL/GenBank/DDBJ databases">
        <title>Whole genome-based taxonomy of the Shewanellaceae.</title>
        <authorList>
            <person name="Martin-Rodriguez A.J."/>
        </authorList>
    </citation>
    <scope>NUCLEOTIDE SEQUENCE [LARGE SCALE GENOMIC DNA]</scope>
    <source>
        <strain evidence="11 12">DSM 21332</strain>
    </source>
</reference>
<dbReference type="PANTHER" id="PTHR33121:SF70">
    <property type="entry name" value="SIGNALING PROTEIN YKOW"/>
    <property type="match status" value="1"/>
</dbReference>
<dbReference type="PANTHER" id="PTHR33121">
    <property type="entry name" value="CYCLIC DI-GMP PHOSPHODIESTERASE PDEF"/>
    <property type="match status" value="1"/>
</dbReference>
<dbReference type="Gene3D" id="3.20.20.450">
    <property type="entry name" value="EAL domain"/>
    <property type="match status" value="1"/>
</dbReference>
<keyword evidence="5 8" id="KW-0812">Transmembrane</keyword>
<dbReference type="SMART" id="SM00052">
    <property type="entry name" value="EAL"/>
    <property type="match status" value="1"/>
</dbReference>
<evidence type="ECO:0000313" key="11">
    <source>
        <dbReference type="EMBL" id="MCL2913211.1"/>
    </source>
</evidence>
<dbReference type="InterPro" id="IPR004501">
    <property type="entry name" value="PTS_EIIC_3"/>
</dbReference>
<evidence type="ECO:0000313" key="12">
    <source>
        <dbReference type="Proteomes" id="UP001202831"/>
    </source>
</evidence>
<dbReference type="InterPro" id="IPR001633">
    <property type="entry name" value="EAL_dom"/>
</dbReference>
<evidence type="ECO:0000256" key="5">
    <source>
        <dbReference type="ARBA" id="ARBA00022692"/>
    </source>
</evidence>
<feature type="transmembrane region" description="Helical" evidence="8">
    <location>
        <begin position="311"/>
        <end position="338"/>
    </location>
</feature>
<dbReference type="RefSeq" id="WP_249248025.1">
    <property type="nucleotide sequence ID" value="NZ_JAKIKT010000002.1"/>
</dbReference>
<feature type="transmembrane region" description="Helical" evidence="8">
    <location>
        <begin position="213"/>
        <end position="235"/>
    </location>
</feature>
<dbReference type="Proteomes" id="UP001202831">
    <property type="component" value="Unassembled WGS sequence"/>
</dbReference>
<keyword evidence="2" id="KW-0813">Transport</keyword>
<keyword evidence="6 8" id="KW-1133">Transmembrane helix</keyword>
<feature type="transmembrane region" description="Helical" evidence="8">
    <location>
        <begin position="53"/>
        <end position="71"/>
    </location>
</feature>
<dbReference type="Pfam" id="PF00563">
    <property type="entry name" value="EAL"/>
    <property type="match status" value="1"/>
</dbReference>
<dbReference type="InterPro" id="IPR050706">
    <property type="entry name" value="Cyclic-di-GMP_PDE-like"/>
</dbReference>
<dbReference type="InterPro" id="IPR003352">
    <property type="entry name" value="PTS_EIIC"/>
</dbReference>
<sequence>MVEILLIAFFPGFADSKPIGALESFSLTLNFAFPLVVMVSLSVHFAKYLRQSLLGVVTLSLMVLLALHAHIQPGNPFIDYAPEILNDPRVFILPVTAAYTLKWLTGIKLFKLSRKHGLSSYLALHLNLAVPIALGFIFLLVLFTLLAISLEGVEQALRANLQTMSPREQLLGLSGVRLVFWSLGIHGDSAYMLFPHVVQEMQPVAKGISNRNFIDLVAGIGGSGATLSLVIAIFWRGKGHSLKVAKVAAPFSLFNLNEPLLYGLPIAFNPRLMLPFMLVPCVNILLTYQALEWGWLSFNGQAFPWITPPLLNAWLISHNMTVVLFQLLLVAIGVFIYLPFVRASIWETVSDHHHNDVVKRLTMGEELDLQAESNYVHEQFSRLADNRRVHNIVQRVLAGDLQVYFQPKLNLNRREVVGFEALIRLKEQDGSISKPFFIDAFQRCGYASTLDRYVITSVAETLEQWAADGFTPVVAINLDPSSLVNDEIILLLKSSLGARAQQIEIEILETAVMDDVEKVNQCLAVLKDIGFRFLLDDFGTGYSSLGVLTQLDVDGVKLDRSILTQACDGKGELLYRQICQLCQSQDLQLVAEGIETEEEERFVCQAGVNYVQGWRYAKAMPANEAKRFVLDK</sequence>
<comment type="caution">
    <text evidence="11">The sequence shown here is derived from an EMBL/GenBank/DDBJ whole genome shotgun (WGS) entry which is preliminary data.</text>
</comment>
<dbReference type="InterPro" id="IPR035919">
    <property type="entry name" value="EAL_sf"/>
</dbReference>
<dbReference type="CDD" id="cd01948">
    <property type="entry name" value="EAL"/>
    <property type="match status" value="1"/>
</dbReference>
<keyword evidence="4" id="KW-0762">Sugar transport</keyword>
<dbReference type="PROSITE" id="PS51105">
    <property type="entry name" value="PTS_EIIC_TYPE_3"/>
    <property type="match status" value="1"/>
</dbReference>
<gene>
    <name evidence="11" type="ORF">L2725_05355</name>
</gene>
<evidence type="ECO:0000256" key="2">
    <source>
        <dbReference type="ARBA" id="ARBA00022448"/>
    </source>
</evidence>
<keyword evidence="3" id="KW-1003">Cell membrane</keyword>
<dbReference type="EMBL" id="JAKIKT010000002">
    <property type="protein sequence ID" value="MCL2913211.1"/>
    <property type="molecule type" value="Genomic_DNA"/>
</dbReference>
<feature type="transmembrane region" description="Helical" evidence="8">
    <location>
        <begin position="24"/>
        <end position="46"/>
    </location>
</feature>
<evidence type="ECO:0000256" key="4">
    <source>
        <dbReference type="ARBA" id="ARBA00022597"/>
    </source>
</evidence>
<proteinExistence type="predicted"/>
<organism evidence="11 12">
    <name type="scientific">Shewanella corallii</name>
    <dbReference type="NCBI Taxonomy" id="560080"/>
    <lineage>
        <taxon>Bacteria</taxon>
        <taxon>Pseudomonadati</taxon>
        <taxon>Pseudomonadota</taxon>
        <taxon>Gammaproteobacteria</taxon>
        <taxon>Alteromonadales</taxon>
        <taxon>Shewanellaceae</taxon>
        <taxon>Shewanella</taxon>
    </lineage>
</organism>
<name>A0ABT0N415_9GAMM</name>
<evidence type="ECO:0000256" key="8">
    <source>
        <dbReference type="SAM" id="Phobius"/>
    </source>
</evidence>
<evidence type="ECO:0000256" key="1">
    <source>
        <dbReference type="ARBA" id="ARBA00004651"/>
    </source>
</evidence>
<feature type="domain" description="EAL" evidence="9">
    <location>
        <begin position="382"/>
        <end position="632"/>
    </location>
</feature>
<keyword evidence="7 8" id="KW-0472">Membrane</keyword>
<comment type="subcellular location">
    <subcellularLocation>
        <location evidence="1">Cell membrane</location>
        <topology evidence="1">Multi-pass membrane protein</topology>
    </subcellularLocation>
</comment>
<feature type="transmembrane region" description="Helical" evidence="8">
    <location>
        <begin position="122"/>
        <end position="150"/>
    </location>
</feature>
<dbReference type="SUPFAM" id="SSF141868">
    <property type="entry name" value="EAL domain-like"/>
    <property type="match status" value="1"/>
</dbReference>